<reference evidence="3 4" key="1">
    <citation type="submission" date="2018-10" db="EMBL/GenBank/DDBJ databases">
        <title>Genomic Encyclopedia of Archaeal and Bacterial Type Strains, Phase II (KMG-II): from individual species to whole genera.</title>
        <authorList>
            <person name="Goeker M."/>
        </authorList>
    </citation>
    <scope>NUCLEOTIDE SEQUENCE [LARGE SCALE GENOMIC DNA]</scope>
    <source>
        <strain evidence="3 4">DSM 29537</strain>
    </source>
</reference>
<evidence type="ECO:0000256" key="2">
    <source>
        <dbReference type="SAM" id="SignalP"/>
    </source>
</evidence>
<protein>
    <submittedName>
        <fullName evidence="3">Uncharacterized protein</fullName>
    </submittedName>
</protein>
<feature type="chain" id="PRO_5019825901" evidence="2">
    <location>
        <begin position="26"/>
        <end position="407"/>
    </location>
</feature>
<dbReference type="RefSeq" id="WP_245982537.1">
    <property type="nucleotide sequence ID" value="NZ_RBLC01000002.1"/>
</dbReference>
<keyword evidence="4" id="KW-1185">Reference proteome</keyword>
<dbReference type="InterPro" id="IPR019734">
    <property type="entry name" value="TPR_rpt"/>
</dbReference>
<evidence type="ECO:0000313" key="4">
    <source>
        <dbReference type="Proteomes" id="UP000277579"/>
    </source>
</evidence>
<keyword evidence="1" id="KW-0802">TPR repeat</keyword>
<feature type="signal peptide" evidence="2">
    <location>
        <begin position="1"/>
        <end position="25"/>
    </location>
</feature>
<proteinExistence type="predicted"/>
<name>A0A495MD51_9FLAO</name>
<dbReference type="InterPro" id="IPR011990">
    <property type="entry name" value="TPR-like_helical_dom_sf"/>
</dbReference>
<gene>
    <name evidence="3" type="ORF">CLV94_2130</name>
</gene>
<dbReference type="EMBL" id="RBLC01000002">
    <property type="protein sequence ID" value="RKS23225.1"/>
    <property type="molecule type" value="Genomic_DNA"/>
</dbReference>
<sequence>MNHLQMHTSKIALFLLLLMAQFAFSQQDGYWDKDRVTTKEIIVSAGDRITVRTEDLPTGTTEIVYRITLLDENQQMANSLTSLLKAIPDPTGISQGAAGAVFLTSKISGDDKCTYGIFSSNALAKEYKEKGKTENACLFQSTPVNKDARRLSMDKSSCLKAGMEYLWFGFESKNWIMKQKIILEVVPWVDNKLSRGWTTENRQTIIKQVKTSELAKKMLNSDDFSLCILEKMQKQYKFQEFQNLMAIEKAKAFKDFGNACLSEKPANKSILTSIRLDALHYFKNRKYEQAIDLLQTGIIENGNATVLDYNALGQYYLYSKQYDKALKALKEGEKIDASELLVQLNMAHVYLLKGDYKKAKEIHKKYNGQNVTTALSWKNKTQSDFEDLKKAGFKNDDFDRIIRLLED</sequence>
<comment type="caution">
    <text evidence="3">The sequence shown here is derived from an EMBL/GenBank/DDBJ whole genome shotgun (WGS) entry which is preliminary data.</text>
</comment>
<dbReference type="SUPFAM" id="SSF48452">
    <property type="entry name" value="TPR-like"/>
    <property type="match status" value="1"/>
</dbReference>
<feature type="repeat" description="TPR" evidence="1">
    <location>
        <begin position="306"/>
        <end position="339"/>
    </location>
</feature>
<dbReference type="AlphaFoldDB" id="A0A495MD51"/>
<dbReference type="Gene3D" id="1.25.40.10">
    <property type="entry name" value="Tetratricopeptide repeat domain"/>
    <property type="match status" value="1"/>
</dbReference>
<dbReference type="Proteomes" id="UP000277579">
    <property type="component" value="Unassembled WGS sequence"/>
</dbReference>
<dbReference type="PROSITE" id="PS50005">
    <property type="entry name" value="TPR"/>
    <property type="match status" value="1"/>
</dbReference>
<evidence type="ECO:0000256" key="1">
    <source>
        <dbReference type="PROSITE-ProRule" id="PRU00339"/>
    </source>
</evidence>
<accession>A0A495MD51</accession>
<evidence type="ECO:0000313" key="3">
    <source>
        <dbReference type="EMBL" id="RKS23225.1"/>
    </source>
</evidence>
<organism evidence="3 4">
    <name type="scientific">Flavobacterium endophyticum</name>
    <dbReference type="NCBI Taxonomy" id="1540163"/>
    <lineage>
        <taxon>Bacteria</taxon>
        <taxon>Pseudomonadati</taxon>
        <taxon>Bacteroidota</taxon>
        <taxon>Flavobacteriia</taxon>
        <taxon>Flavobacteriales</taxon>
        <taxon>Flavobacteriaceae</taxon>
        <taxon>Flavobacterium</taxon>
    </lineage>
</organism>
<keyword evidence="2" id="KW-0732">Signal</keyword>